<gene>
    <name evidence="3" type="ORF">M422DRAFT_34974</name>
    <name evidence="2" type="ORF">M422DRAFT_37781</name>
</gene>
<dbReference type="Proteomes" id="UP000054279">
    <property type="component" value="Unassembled WGS sequence"/>
</dbReference>
<evidence type="ECO:0000313" key="4">
    <source>
        <dbReference type="Proteomes" id="UP000054279"/>
    </source>
</evidence>
<protein>
    <submittedName>
        <fullName evidence="3">Uncharacterized protein</fullName>
    </submittedName>
</protein>
<feature type="region of interest" description="Disordered" evidence="1">
    <location>
        <begin position="20"/>
        <end position="49"/>
    </location>
</feature>
<reference evidence="3 4" key="1">
    <citation type="submission" date="2014-06" db="EMBL/GenBank/DDBJ databases">
        <title>Evolutionary Origins and Diversification of the Mycorrhizal Mutualists.</title>
        <authorList>
            <consortium name="DOE Joint Genome Institute"/>
            <consortium name="Mycorrhizal Genomics Consortium"/>
            <person name="Kohler A."/>
            <person name="Kuo A."/>
            <person name="Nagy L.G."/>
            <person name="Floudas D."/>
            <person name="Copeland A."/>
            <person name="Barry K.W."/>
            <person name="Cichocki N."/>
            <person name="Veneault-Fourrey C."/>
            <person name="LaButti K."/>
            <person name="Lindquist E.A."/>
            <person name="Lipzen A."/>
            <person name="Lundell T."/>
            <person name="Morin E."/>
            <person name="Murat C."/>
            <person name="Riley R."/>
            <person name="Ohm R."/>
            <person name="Sun H."/>
            <person name="Tunlid A."/>
            <person name="Henrissat B."/>
            <person name="Grigoriev I.V."/>
            <person name="Hibbett D.S."/>
            <person name="Martin F."/>
        </authorList>
    </citation>
    <scope>NUCLEOTIDE SEQUENCE [LARGE SCALE GENOMIC DNA]</scope>
    <source>
        <strain evidence="3 4">SS14</strain>
    </source>
</reference>
<name>A0A0C9VBC5_SPHS4</name>
<dbReference type="EMBL" id="KN837197">
    <property type="protein sequence ID" value="KIJ34616.1"/>
    <property type="molecule type" value="Genomic_DNA"/>
</dbReference>
<evidence type="ECO:0000313" key="3">
    <source>
        <dbReference type="EMBL" id="KIJ34616.1"/>
    </source>
</evidence>
<dbReference type="HOGENOM" id="CLU_2887267_0_0_1"/>
<organism evidence="3 4">
    <name type="scientific">Sphaerobolus stellatus (strain SS14)</name>
    <dbReference type="NCBI Taxonomy" id="990650"/>
    <lineage>
        <taxon>Eukaryota</taxon>
        <taxon>Fungi</taxon>
        <taxon>Dikarya</taxon>
        <taxon>Basidiomycota</taxon>
        <taxon>Agaricomycotina</taxon>
        <taxon>Agaricomycetes</taxon>
        <taxon>Phallomycetidae</taxon>
        <taxon>Geastrales</taxon>
        <taxon>Sphaerobolaceae</taxon>
        <taxon>Sphaerobolus</taxon>
    </lineage>
</organism>
<keyword evidence="4" id="KW-1185">Reference proteome</keyword>
<proteinExistence type="predicted"/>
<accession>A0A0C9VBC5</accession>
<dbReference type="AlphaFoldDB" id="A0A0C9VBC5"/>
<sequence length="63" mass="7193">MAPSAQFLAAARPMEAYNFSPQLRWGSDDPRPPSPAWTETSHEKVQTTAQFQRDYEAGRYYAI</sequence>
<dbReference type="EMBL" id="KN837336">
    <property type="protein sequence ID" value="KIJ27441.1"/>
    <property type="molecule type" value="Genomic_DNA"/>
</dbReference>
<evidence type="ECO:0000256" key="1">
    <source>
        <dbReference type="SAM" id="MobiDB-lite"/>
    </source>
</evidence>
<evidence type="ECO:0000313" key="2">
    <source>
        <dbReference type="EMBL" id="KIJ27441.1"/>
    </source>
</evidence>